<protein>
    <submittedName>
        <fullName evidence="4">Porin family protein</fullName>
    </submittedName>
</protein>
<evidence type="ECO:0000256" key="1">
    <source>
        <dbReference type="ARBA" id="ARBA00022729"/>
    </source>
</evidence>
<evidence type="ECO:0000313" key="5">
    <source>
        <dbReference type="Proteomes" id="UP001297581"/>
    </source>
</evidence>
<name>A0AAJ1BIA8_9GAMM</name>
<comment type="caution">
    <text evidence="4">The sequence shown here is derived from an EMBL/GenBank/DDBJ whole genome shotgun (WGS) entry which is preliminary data.</text>
</comment>
<dbReference type="RefSeq" id="WP_240591480.1">
    <property type="nucleotide sequence ID" value="NZ_JAKUDL010000004.1"/>
</dbReference>
<keyword evidence="1 2" id="KW-0732">Signal</keyword>
<dbReference type="InterPro" id="IPR011250">
    <property type="entry name" value="OMP/PagP_B-barrel"/>
</dbReference>
<accession>A0AAJ1BIA8</accession>
<dbReference type="AlphaFoldDB" id="A0AAJ1BIA8"/>
<evidence type="ECO:0000313" key="4">
    <source>
        <dbReference type="EMBL" id="MCH4295240.1"/>
    </source>
</evidence>
<proteinExistence type="predicted"/>
<dbReference type="Pfam" id="PF13505">
    <property type="entry name" value="OMP_b-brl"/>
    <property type="match status" value="1"/>
</dbReference>
<gene>
    <name evidence="4" type="ORF">MJ923_13095</name>
</gene>
<dbReference type="EMBL" id="JAKUDL010000004">
    <property type="protein sequence ID" value="MCH4295240.1"/>
    <property type="molecule type" value="Genomic_DNA"/>
</dbReference>
<feature type="domain" description="Outer membrane protein beta-barrel" evidence="3">
    <location>
        <begin position="7"/>
        <end position="189"/>
    </location>
</feature>
<sequence length="189" mass="20118">MNKLKVAALVAMMVSGAAMAETDKTGFYVGGALNQVKASGDGDGSTDGVGFGAYGGYNFNEWFGLEANLFASGDLGEDGVDIGAGALTFAPKFTYHFNDTFSAFAKVGVASMAVVVDYGPFDRDFTGWGLTWGVGVNAALTDNLNLRLSYDRTRGDLDDDSYWFEGENYGGKLDNVDISQIALGLHYQF</sequence>
<evidence type="ECO:0000259" key="3">
    <source>
        <dbReference type="Pfam" id="PF13505"/>
    </source>
</evidence>
<keyword evidence="5" id="KW-1185">Reference proteome</keyword>
<dbReference type="SUPFAM" id="SSF56925">
    <property type="entry name" value="OMPA-like"/>
    <property type="match status" value="1"/>
</dbReference>
<reference evidence="4 5" key="1">
    <citation type="submission" date="2022-02" db="EMBL/GenBank/DDBJ databases">
        <title>The genome sequence of Shewanella sp. 3B26.</title>
        <authorList>
            <person name="Du J."/>
        </authorList>
    </citation>
    <scope>NUCLEOTIDE SEQUENCE [LARGE SCALE GENOMIC DNA]</scope>
    <source>
        <strain evidence="4 5">3B26</strain>
    </source>
</reference>
<dbReference type="Proteomes" id="UP001297581">
    <property type="component" value="Unassembled WGS sequence"/>
</dbReference>
<feature type="chain" id="PRO_5042466501" evidence="2">
    <location>
        <begin position="21"/>
        <end position="189"/>
    </location>
</feature>
<dbReference type="Gene3D" id="2.40.160.20">
    <property type="match status" value="1"/>
</dbReference>
<feature type="signal peptide" evidence="2">
    <location>
        <begin position="1"/>
        <end position="20"/>
    </location>
</feature>
<dbReference type="InterPro" id="IPR027385">
    <property type="entry name" value="Beta-barrel_OMP"/>
</dbReference>
<evidence type="ECO:0000256" key="2">
    <source>
        <dbReference type="SAM" id="SignalP"/>
    </source>
</evidence>
<organism evidence="4 5">
    <name type="scientific">Shewanella zhuhaiensis</name>
    <dbReference type="NCBI Taxonomy" id="2919576"/>
    <lineage>
        <taxon>Bacteria</taxon>
        <taxon>Pseudomonadati</taxon>
        <taxon>Pseudomonadota</taxon>
        <taxon>Gammaproteobacteria</taxon>
        <taxon>Alteromonadales</taxon>
        <taxon>Shewanellaceae</taxon>
        <taxon>Shewanella</taxon>
    </lineage>
</organism>